<name>B0WUF6_CULQU</name>
<dbReference type="eggNOG" id="ENOG502RVPT">
    <property type="taxonomic scope" value="Eukaryota"/>
</dbReference>
<dbReference type="PhylomeDB" id="B0WUF6"/>
<keyword evidence="1" id="KW-0732">Signal</keyword>
<dbReference type="EMBL" id="DS232104">
    <property type="protein sequence ID" value="EDS34935.1"/>
    <property type="molecule type" value="Genomic_DNA"/>
</dbReference>
<dbReference type="OMA" id="CAPSCAN"/>
<gene>
    <name evidence="2" type="ORF">CpipJ_CPIJ010755</name>
</gene>
<dbReference type="KEGG" id="cqu:CpipJ_CPIJ010755"/>
<protein>
    <submittedName>
        <fullName evidence="2">Uncharacterized protein</fullName>
    </submittedName>
</protein>
<dbReference type="AlphaFoldDB" id="B0WUF6"/>
<dbReference type="HOGENOM" id="CLU_947482_0_0_1"/>
<proteinExistence type="predicted"/>
<evidence type="ECO:0000256" key="1">
    <source>
        <dbReference type="SAM" id="SignalP"/>
    </source>
</evidence>
<dbReference type="InParanoid" id="B0WUF6"/>
<dbReference type="OrthoDB" id="7763645at2759"/>
<dbReference type="VEuPathDB" id="VectorBase:CQUJHB005075"/>
<evidence type="ECO:0000313" key="2">
    <source>
        <dbReference type="EMBL" id="EDS34935.1"/>
    </source>
</evidence>
<organism>
    <name type="scientific">Culex quinquefasciatus</name>
    <name type="common">Southern house mosquito</name>
    <name type="synonym">Culex pungens</name>
    <dbReference type="NCBI Taxonomy" id="7176"/>
    <lineage>
        <taxon>Eukaryota</taxon>
        <taxon>Metazoa</taxon>
        <taxon>Ecdysozoa</taxon>
        <taxon>Arthropoda</taxon>
        <taxon>Hexapoda</taxon>
        <taxon>Insecta</taxon>
        <taxon>Pterygota</taxon>
        <taxon>Neoptera</taxon>
        <taxon>Endopterygota</taxon>
        <taxon>Diptera</taxon>
        <taxon>Nematocera</taxon>
        <taxon>Culicoidea</taxon>
        <taxon>Culicidae</taxon>
        <taxon>Culicinae</taxon>
        <taxon>Culicini</taxon>
        <taxon>Culex</taxon>
        <taxon>Culex</taxon>
    </lineage>
</organism>
<feature type="chain" id="PRO_5002756718" evidence="1">
    <location>
        <begin position="20"/>
        <end position="289"/>
    </location>
</feature>
<dbReference type="VEuPathDB" id="VectorBase:CPIJ010755"/>
<reference evidence="2" key="1">
    <citation type="submission" date="2007-03" db="EMBL/GenBank/DDBJ databases">
        <title>Annotation of Culex pipiens quinquefasciatus.</title>
        <authorList>
            <consortium name="The Broad Institute Genome Sequencing Platform"/>
            <person name="Atkinson P.W."/>
            <person name="Hemingway J."/>
            <person name="Christensen B.M."/>
            <person name="Higgs S."/>
            <person name="Kodira C."/>
            <person name="Hannick L."/>
            <person name="Megy K."/>
            <person name="O'Leary S."/>
            <person name="Pearson M."/>
            <person name="Haas B.J."/>
            <person name="Mauceli E."/>
            <person name="Wortman J.R."/>
            <person name="Lee N.H."/>
            <person name="Guigo R."/>
            <person name="Stanke M."/>
            <person name="Alvarado L."/>
            <person name="Amedeo P."/>
            <person name="Antoine C.H."/>
            <person name="Arensburger P."/>
            <person name="Bidwell S.L."/>
            <person name="Crawford M."/>
            <person name="Camaro F."/>
            <person name="Devon K."/>
            <person name="Engels R."/>
            <person name="Hammond M."/>
            <person name="Howarth C."/>
            <person name="Koehrsen M."/>
            <person name="Lawson D."/>
            <person name="Montgomery P."/>
            <person name="Nene V."/>
            <person name="Nusbaum C."/>
            <person name="Puiu D."/>
            <person name="Romero-Severson J."/>
            <person name="Severson D.W."/>
            <person name="Shumway M."/>
            <person name="Sisk P."/>
            <person name="Stolte C."/>
            <person name="Zeng Q."/>
            <person name="Eisenstadt E."/>
            <person name="Fraser-Liggett C."/>
            <person name="Strausberg R."/>
            <person name="Galagan J."/>
            <person name="Birren B."/>
            <person name="Collins F.H."/>
        </authorList>
    </citation>
    <scope>NUCLEOTIDE SEQUENCE [LARGE SCALE GENOMIC DNA]</scope>
    <source>
        <strain evidence="2">JHB</strain>
    </source>
</reference>
<accession>B0WUF6</accession>
<sequence>MKFIAVLVATACLVSGIQAADTLLDFVTGNITVQLNTLNANVLTFNTSLTAGDSQVRQAFNSWNSALKNGVVAIQNRFQSYPTLSSSGLASVLSTLGSVSYNPLATDPSLSSLNSTVQSAAQQTISQLTMAVQNMTSQPLGIFSASCLLKYGLALTAKPISLSRFGECLTNETARLAIVAQNVSSAYASSATFAQSLFSLSSICTVPTVAQLTTSGASPYTPSTQCIQAYLSDMSQIPTYVMFADSARWSQTGLIYSRVQRCATFVQADIQDSINRVQNSFGTCLSTGK</sequence>
<feature type="signal peptide" evidence="1">
    <location>
        <begin position="1"/>
        <end position="19"/>
    </location>
</feature>